<proteinExistence type="predicted"/>
<sequence length="540" mass="61766">MGANKINDIQQQVEESDFYVEKRPNMNIHIDHPSPPPPMWILFYFLGSVVFGILAYLCHYSLILPKLKSCGQNQLSVVTERLLLCFLFGAMIWFTIQLILTYLSITLKKVDGKQGFLQTTLIKNGWFISLVLGLLVLSFIMGSYNRSIDAMNTAEGIAGEEKGQAPQEALAALSEPNTLAAFVTDKLTRLILASFVFLGIILTKTILMDRLNYRMLFENYESRIQSNYEDMWILEQLNRITGKRMDIDTESWANTVFKTISPEKDSVDLQVLEYFFGTERAQRIFERFNIYDDGRLTRSSFVLVYQEILNEEKRIAMGMAQKVTIVKKLDIVLSFVLIPFGVSAAMPIIESTGNFINFMPIQFGTLFSLHVIFAPIVSEMLRSLVFIFLVKPFDVGDKILVDGYLHKVYDMGLLYTSFVVDKKVSVIPNVKVMDKTIVNLRNARTSLKLFEFTFSSTSEFKDKIERLNAAIEKEVNSDPNVYTGRFGVYGYNLKKNSTIGVKIEVVFWIQNQDMKALWSREDAFIIALHDIFRDLGLVLE</sequence>
<protein>
    <recommendedName>
        <fullName evidence="6">Mechanosensitive ion channel MscS domain-containing protein</fullName>
    </recommendedName>
</protein>
<dbReference type="OrthoDB" id="544685at2759"/>
<name>Q8SW29_ENCCU</name>
<gene>
    <name evidence="7" type="ordered locus">ECU03_1000</name>
</gene>
<dbReference type="InterPro" id="IPR023408">
    <property type="entry name" value="MscS_beta-dom_sf"/>
</dbReference>
<evidence type="ECO:0000256" key="5">
    <source>
        <dbReference type="SAM" id="Phobius"/>
    </source>
</evidence>
<dbReference type="KEGG" id="ecu:ECU03_1000"/>
<feature type="domain" description="Mechanosensitive ion channel MscS" evidence="6">
    <location>
        <begin position="385"/>
        <end position="441"/>
    </location>
</feature>
<dbReference type="AlphaFoldDB" id="Q8SW29"/>
<keyword evidence="2 5" id="KW-0812">Transmembrane</keyword>
<evidence type="ECO:0000259" key="6">
    <source>
        <dbReference type="Pfam" id="PF00924"/>
    </source>
</evidence>
<dbReference type="Gene3D" id="2.30.30.60">
    <property type="match status" value="1"/>
</dbReference>
<accession>Q8SW29</accession>
<keyword evidence="4 5" id="KW-0472">Membrane</keyword>
<evidence type="ECO:0000256" key="2">
    <source>
        <dbReference type="ARBA" id="ARBA00022692"/>
    </source>
</evidence>
<feature type="transmembrane region" description="Helical" evidence="5">
    <location>
        <begin position="82"/>
        <end position="105"/>
    </location>
</feature>
<feature type="transmembrane region" description="Helical" evidence="5">
    <location>
        <begin position="126"/>
        <end position="144"/>
    </location>
</feature>
<reference evidence="7 8" key="2">
    <citation type="journal article" date="2009" name="BMC Genomics">
        <title>Identification of transcriptional signals in Encephalitozoon cuniculi widespread among Microsporidia phylum: support for accurate structural genome annotation.</title>
        <authorList>
            <person name="Peyretaillade E."/>
            <person name="Goncalves O."/>
            <person name="Terrat S."/>
            <person name="Dugat-Bony E."/>
            <person name="Wincker P."/>
            <person name="Cornman R.S."/>
            <person name="Evans J.D."/>
            <person name="Delbac F."/>
            <person name="Peyret P."/>
        </authorList>
    </citation>
    <scope>NUCLEOTIDE SEQUENCE [LARGE SCALE GENOMIC DNA]</scope>
    <source>
        <strain evidence="7 8">GB-M1</strain>
    </source>
</reference>
<dbReference type="GO" id="GO:0005262">
    <property type="term" value="F:calcium channel activity"/>
    <property type="evidence" value="ECO:0007669"/>
    <property type="project" value="TreeGrafter"/>
</dbReference>
<evidence type="ECO:0000256" key="4">
    <source>
        <dbReference type="ARBA" id="ARBA00023136"/>
    </source>
</evidence>
<dbReference type="HOGENOM" id="CLU_496087_0_0_1"/>
<reference evidence="7 8" key="1">
    <citation type="journal article" date="2001" name="Nature">
        <title>Genome sequence and gene compaction of the eukaryote parasite Encephalitozoon cuniculi.</title>
        <authorList>
            <person name="Katinka M.D."/>
            <person name="Duprat S."/>
            <person name="Cornillot E."/>
            <person name="Metenier G."/>
            <person name="Thomarat F."/>
            <person name="Prensier G."/>
            <person name="Barbe V."/>
            <person name="Peyretaillade E."/>
            <person name="Brottier P."/>
            <person name="Wincker P."/>
            <person name="Delbac F."/>
            <person name="El Alaoui H."/>
            <person name="Peyret P."/>
            <person name="Saurin W."/>
            <person name="Gouy M."/>
            <person name="Weissenbach J."/>
            <person name="Vivares C.P."/>
        </authorList>
    </citation>
    <scope>NUCLEOTIDE SEQUENCE [LARGE SCALE GENOMIC DNA]</scope>
    <source>
        <strain evidence="7 8">GB-M1</strain>
    </source>
</reference>
<feature type="transmembrane region" description="Helical" evidence="5">
    <location>
        <begin position="187"/>
        <end position="207"/>
    </location>
</feature>
<dbReference type="RefSeq" id="NP_597609.1">
    <property type="nucleotide sequence ID" value="NM_001040973.1"/>
</dbReference>
<dbReference type="Pfam" id="PF00924">
    <property type="entry name" value="MS_channel_2nd"/>
    <property type="match status" value="1"/>
</dbReference>
<evidence type="ECO:0000256" key="3">
    <source>
        <dbReference type="ARBA" id="ARBA00022989"/>
    </source>
</evidence>
<dbReference type="GeneID" id="858771"/>
<dbReference type="PANTHER" id="PTHR31323:SF1">
    <property type="entry name" value="MECHANOSENSITIVE ION CHANNEL PROTEIN"/>
    <property type="match status" value="1"/>
</dbReference>
<dbReference type="InterPro" id="IPR006685">
    <property type="entry name" value="MscS_channel_2nd"/>
</dbReference>
<dbReference type="InterPro" id="IPR010920">
    <property type="entry name" value="LSM_dom_sf"/>
</dbReference>
<evidence type="ECO:0000313" key="7">
    <source>
        <dbReference type="EMBL" id="CAD26244.1"/>
    </source>
</evidence>
<dbReference type="GO" id="GO:0016020">
    <property type="term" value="C:membrane"/>
    <property type="evidence" value="ECO:0007669"/>
    <property type="project" value="UniProtKB-SubCell"/>
</dbReference>
<dbReference type="InParanoid" id="Q8SW29"/>
<dbReference type="GO" id="GO:0006874">
    <property type="term" value="P:intracellular calcium ion homeostasis"/>
    <property type="evidence" value="ECO:0007669"/>
    <property type="project" value="TreeGrafter"/>
</dbReference>
<dbReference type="EMBL" id="AL590443">
    <property type="protein sequence ID" value="CAD26244.1"/>
    <property type="molecule type" value="Genomic_DNA"/>
</dbReference>
<dbReference type="VEuPathDB" id="MicrosporidiaDB:ECU03_1000"/>
<dbReference type="SUPFAM" id="SSF50182">
    <property type="entry name" value="Sm-like ribonucleoproteins"/>
    <property type="match status" value="1"/>
</dbReference>
<feature type="transmembrane region" description="Helical" evidence="5">
    <location>
        <begin position="41"/>
        <end position="62"/>
    </location>
</feature>
<evidence type="ECO:0000256" key="1">
    <source>
        <dbReference type="ARBA" id="ARBA00004370"/>
    </source>
</evidence>
<dbReference type="OMA" id="NMMLLRI"/>
<dbReference type="Proteomes" id="UP000000819">
    <property type="component" value="Chromosome III"/>
</dbReference>
<evidence type="ECO:0000313" key="8">
    <source>
        <dbReference type="Proteomes" id="UP000000819"/>
    </source>
</evidence>
<dbReference type="PANTHER" id="PTHR31323">
    <property type="entry name" value="MECHANOSENSITIVE ION CHANNEL PROTEIN MSY2"/>
    <property type="match status" value="1"/>
</dbReference>
<keyword evidence="8" id="KW-1185">Reference proteome</keyword>
<organism evidence="7 8">
    <name type="scientific">Encephalitozoon cuniculi (strain GB-M1)</name>
    <name type="common">Microsporidian parasite</name>
    <dbReference type="NCBI Taxonomy" id="284813"/>
    <lineage>
        <taxon>Eukaryota</taxon>
        <taxon>Fungi</taxon>
        <taxon>Fungi incertae sedis</taxon>
        <taxon>Microsporidia</taxon>
        <taxon>Unikaryonidae</taxon>
        <taxon>Encephalitozoon</taxon>
    </lineage>
</organism>
<keyword evidence="3 5" id="KW-1133">Transmembrane helix</keyword>
<comment type="subcellular location">
    <subcellularLocation>
        <location evidence="1">Membrane</location>
    </subcellularLocation>
</comment>